<sequence length="501" mass="56330">MAMILEAFVFSFAERLVELVKKEVDTFLGVPGEITKLKDELRMINKVLADAERSRINDEAIDDWIKQLKDFMYDADDILDLCRIEADKCSEGSSSTSSVCFPFPLVSCFRKPLVAHEFGTKIRELNMSLEKISRRGFEFSLQISSPNKQEVTSQKSRKTSPVGEIDIVGSEIEEHAQSLVDLLIKDDGRRNILVFAIVGAGGIGKTTLAKRIYNDHMIQEEFSVKKWVCVSQDFDDINSLKDIYDGIKDDLAGDESKSSLEPKVESSLGGKKLFLVLDDVWTAKVWCDLLCNTLKSCAAGSRILVTTRNEQIAMQMSAVKIHHVNKLSLEDGWILLCKKVALTGEEGEMQHLMDISDARKLQKVSDLPSLTTLKVDDCPKLQGMENLQSLKRMKLADREMKSLPSYLLKGVRTAHLEEMEIRCSMELMRNICQSDSLEWQIIQGIQQDVSSNDEAIGDPKGGERYAFGGIDKSWTLPCNISITLLVEGRFSGLVRLHHKPR</sequence>
<keyword evidence="2" id="KW-0433">Leucine-rich repeat</keyword>
<evidence type="ECO:0000256" key="4">
    <source>
        <dbReference type="ARBA" id="ARBA00022741"/>
    </source>
</evidence>
<reference evidence="9" key="1">
    <citation type="journal article" date="2017" name="Gigascience">
        <title>The genome draft of coconut (Cocos nucifera).</title>
        <authorList>
            <person name="Xiao Y."/>
            <person name="Xu P."/>
            <person name="Fan H."/>
            <person name="Baudouin L."/>
            <person name="Xia W."/>
            <person name="Bocs S."/>
            <person name="Xu J."/>
            <person name="Li Q."/>
            <person name="Guo A."/>
            <person name="Zhou L."/>
            <person name="Li J."/>
            <person name="Wu Y."/>
            <person name="Ma Z."/>
            <person name="Armero A."/>
            <person name="Issali A.E."/>
            <person name="Liu N."/>
            <person name="Peng M."/>
            <person name="Yang Y."/>
        </authorList>
    </citation>
    <scope>NUCLEOTIDE SEQUENCE</scope>
    <source>
        <tissue evidence="9">Spear leaf of Hainan Tall coconut</tissue>
    </source>
</reference>
<dbReference type="InterPro" id="IPR038005">
    <property type="entry name" value="RX-like_CC"/>
</dbReference>
<dbReference type="Gene3D" id="1.20.5.4130">
    <property type="match status" value="1"/>
</dbReference>
<evidence type="ECO:0000256" key="6">
    <source>
        <dbReference type="ARBA" id="ARBA00022840"/>
    </source>
</evidence>
<name>A0A8K0ICE9_COCNU</name>
<dbReference type="PRINTS" id="PR00364">
    <property type="entry name" value="DISEASERSIST"/>
</dbReference>
<keyword evidence="6" id="KW-0067">ATP-binding</keyword>
<evidence type="ECO:0000259" key="7">
    <source>
        <dbReference type="Pfam" id="PF00931"/>
    </source>
</evidence>
<evidence type="ECO:0000259" key="8">
    <source>
        <dbReference type="Pfam" id="PF18052"/>
    </source>
</evidence>
<keyword evidence="4" id="KW-0547">Nucleotide-binding</keyword>
<feature type="domain" description="NB-ARC" evidence="7">
    <location>
        <begin position="173"/>
        <end position="341"/>
    </location>
</feature>
<organism evidence="9 10">
    <name type="scientific">Cocos nucifera</name>
    <name type="common">Coconut palm</name>
    <dbReference type="NCBI Taxonomy" id="13894"/>
    <lineage>
        <taxon>Eukaryota</taxon>
        <taxon>Viridiplantae</taxon>
        <taxon>Streptophyta</taxon>
        <taxon>Embryophyta</taxon>
        <taxon>Tracheophyta</taxon>
        <taxon>Spermatophyta</taxon>
        <taxon>Magnoliopsida</taxon>
        <taxon>Liliopsida</taxon>
        <taxon>Arecaceae</taxon>
        <taxon>Arecoideae</taxon>
        <taxon>Cocoseae</taxon>
        <taxon>Attaleinae</taxon>
        <taxon>Cocos</taxon>
    </lineage>
</organism>
<evidence type="ECO:0000256" key="5">
    <source>
        <dbReference type="ARBA" id="ARBA00022821"/>
    </source>
</evidence>
<dbReference type="CDD" id="cd14798">
    <property type="entry name" value="RX-CC_like"/>
    <property type="match status" value="1"/>
</dbReference>
<keyword evidence="10" id="KW-1185">Reference proteome</keyword>
<dbReference type="Pfam" id="PF18052">
    <property type="entry name" value="Rx_N"/>
    <property type="match status" value="1"/>
</dbReference>
<evidence type="ECO:0000313" key="10">
    <source>
        <dbReference type="Proteomes" id="UP000797356"/>
    </source>
</evidence>
<dbReference type="GO" id="GO:0005524">
    <property type="term" value="F:ATP binding"/>
    <property type="evidence" value="ECO:0007669"/>
    <property type="project" value="UniProtKB-KW"/>
</dbReference>
<dbReference type="AlphaFoldDB" id="A0A8K0ICE9"/>
<evidence type="ECO:0000256" key="3">
    <source>
        <dbReference type="ARBA" id="ARBA00022737"/>
    </source>
</evidence>
<evidence type="ECO:0000313" key="9">
    <source>
        <dbReference type="EMBL" id="KAG1347824.1"/>
    </source>
</evidence>
<gene>
    <name evidence="9" type="ORF">COCNU_06G016530</name>
</gene>
<dbReference type="PANTHER" id="PTHR36766:SF70">
    <property type="entry name" value="DISEASE RESISTANCE PROTEIN RGA4"/>
    <property type="match status" value="1"/>
</dbReference>
<keyword evidence="5" id="KW-0611">Plant defense</keyword>
<dbReference type="OrthoDB" id="3064467at2759"/>
<dbReference type="GO" id="GO:0006952">
    <property type="term" value="P:defense response"/>
    <property type="evidence" value="ECO:0007669"/>
    <property type="project" value="UniProtKB-KW"/>
</dbReference>
<dbReference type="PANTHER" id="PTHR36766">
    <property type="entry name" value="PLANT BROAD-SPECTRUM MILDEW RESISTANCE PROTEIN RPW8"/>
    <property type="match status" value="1"/>
</dbReference>
<feature type="domain" description="Disease resistance N-terminal" evidence="8">
    <location>
        <begin position="8"/>
        <end position="94"/>
    </location>
</feature>
<dbReference type="InterPro" id="IPR041118">
    <property type="entry name" value="Rx_N"/>
</dbReference>
<dbReference type="SUPFAM" id="SSF52540">
    <property type="entry name" value="P-loop containing nucleoside triphosphate hydrolases"/>
    <property type="match status" value="1"/>
</dbReference>
<accession>A0A8K0ICE9</accession>
<dbReference type="InterPro" id="IPR002182">
    <property type="entry name" value="NB-ARC"/>
</dbReference>
<keyword evidence="3" id="KW-0677">Repeat</keyword>
<comment type="caution">
    <text evidence="9">The sequence shown here is derived from an EMBL/GenBank/DDBJ whole genome shotgun (WGS) entry which is preliminary data.</text>
</comment>
<dbReference type="EMBL" id="CM017877">
    <property type="protein sequence ID" value="KAG1347824.1"/>
    <property type="molecule type" value="Genomic_DNA"/>
</dbReference>
<dbReference type="Gene3D" id="3.40.50.300">
    <property type="entry name" value="P-loop containing nucleotide triphosphate hydrolases"/>
    <property type="match status" value="1"/>
</dbReference>
<protein>
    <submittedName>
        <fullName evidence="9">Putative disease resistance protein RGA3</fullName>
    </submittedName>
</protein>
<dbReference type="Proteomes" id="UP000797356">
    <property type="component" value="Chromosome 6"/>
</dbReference>
<evidence type="ECO:0000256" key="1">
    <source>
        <dbReference type="ARBA" id="ARBA00008894"/>
    </source>
</evidence>
<dbReference type="GO" id="GO:0043531">
    <property type="term" value="F:ADP binding"/>
    <property type="evidence" value="ECO:0007669"/>
    <property type="project" value="InterPro"/>
</dbReference>
<proteinExistence type="inferred from homology"/>
<reference evidence="9" key="2">
    <citation type="submission" date="2019-07" db="EMBL/GenBank/DDBJ databases">
        <authorList>
            <person name="Yang Y."/>
            <person name="Bocs S."/>
            <person name="Baudouin L."/>
        </authorList>
    </citation>
    <scope>NUCLEOTIDE SEQUENCE</scope>
    <source>
        <tissue evidence="9">Spear leaf of Hainan Tall coconut</tissue>
    </source>
</reference>
<dbReference type="Pfam" id="PF00931">
    <property type="entry name" value="NB-ARC"/>
    <property type="match status" value="1"/>
</dbReference>
<comment type="similarity">
    <text evidence="1">Belongs to the disease resistance NB-LRR family.</text>
</comment>
<evidence type="ECO:0000256" key="2">
    <source>
        <dbReference type="ARBA" id="ARBA00022614"/>
    </source>
</evidence>
<dbReference type="InterPro" id="IPR027417">
    <property type="entry name" value="P-loop_NTPase"/>
</dbReference>